<comment type="caution">
    <text evidence="1">The sequence shown here is derived from an EMBL/GenBank/DDBJ whole genome shotgun (WGS) entry which is preliminary data.</text>
</comment>
<evidence type="ECO:0000313" key="2">
    <source>
        <dbReference type="Proteomes" id="UP000037069"/>
    </source>
</evidence>
<name>A0A0L0C250_LUCCU</name>
<dbReference type="AlphaFoldDB" id="A0A0L0C250"/>
<protein>
    <submittedName>
        <fullName evidence="1">Uncharacterized protein</fullName>
    </submittedName>
</protein>
<keyword evidence="2" id="KW-1185">Reference proteome</keyword>
<gene>
    <name evidence="1" type="ORF">FF38_05179</name>
</gene>
<proteinExistence type="predicted"/>
<organism evidence="1 2">
    <name type="scientific">Lucilia cuprina</name>
    <name type="common">Green bottle fly</name>
    <name type="synonym">Australian sheep blowfly</name>
    <dbReference type="NCBI Taxonomy" id="7375"/>
    <lineage>
        <taxon>Eukaryota</taxon>
        <taxon>Metazoa</taxon>
        <taxon>Ecdysozoa</taxon>
        <taxon>Arthropoda</taxon>
        <taxon>Hexapoda</taxon>
        <taxon>Insecta</taxon>
        <taxon>Pterygota</taxon>
        <taxon>Neoptera</taxon>
        <taxon>Endopterygota</taxon>
        <taxon>Diptera</taxon>
        <taxon>Brachycera</taxon>
        <taxon>Muscomorpha</taxon>
        <taxon>Oestroidea</taxon>
        <taxon>Calliphoridae</taxon>
        <taxon>Luciliinae</taxon>
        <taxon>Lucilia</taxon>
    </lineage>
</organism>
<dbReference type="EMBL" id="JRES01001109">
    <property type="protein sequence ID" value="KNC25499.1"/>
    <property type="molecule type" value="Genomic_DNA"/>
</dbReference>
<accession>A0A0L0C250</accession>
<reference evidence="1 2" key="1">
    <citation type="journal article" date="2015" name="Nat. Commun.">
        <title>Lucilia cuprina genome unlocks parasitic fly biology to underpin future interventions.</title>
        <authorList>
            <person name="Anstead C.A."/>
            <person name="Korhonen P.K."/>
            <person name="Young N.D."/>
            <person name="Hall R.S."/>
            <person name="Jex A.R."/>
            <person name="Murali S.C."/>
            <person name="Hughes D.S."/>
            <person name="Lee S.F."/>
            <person name="Perry T."/>
            <person name="Stroehlein A.J."/>
            <person name="Ansell B.R."/>
            <person name="Breugelmans B."/>
            <person name="Hofmann A."/>
            <person name="Qu J."/>
            <person name="Dugan S."/>
            <person name="Lee S.L."/>
            <person name="Chao H."/>
            <person name="Dinh H."/>
            <person name="Han Y."/>
            <person name="Doddapaneni H.V."/>
            <person name="Worley K.C."/>
            <person name="Muzny D.M."/>
            <person name="Ioannidis P."/>
            <person name="Waterhouse R.M."/>
            <person name="Zdobnov E.M."/>
            <person name="James P.J."/>
            <person name="Bagnall N.H."/>
            <person name="Kotze A.C."/>
            <person name="Gibbs R.A."/>
            <person name="Richards S."/>
            <person name="Batterham P."/>
            <person name="Gasser R.B."/>
        </authorList>
    </citation>
    <scope>NUCLEOTIDE SEQUENCE [LARGE SCALE GENOMIC DNA]</scope>
    <source>
        <strain evidence="1 2">LS</strain>
        <tissue evidence="1">Full body</tissue>
    </source>
</reference>
<dbReference type="Proteomes" id="UP000037069">
    <property type="component" value="Unassembled WGS sequence"/>
</dbReference>
<evidence type="ECO:0000313" key="1">
    <source>
        <dbReference type="EMBL" id="KNC25499.1"/>
    </source>
</evidence>
<sequence length="160" mass="17329">MVLDLPPSKYSLLCNMMLPKIFSVRGSLHNFVIALLNTPSFDLTVATRTKPSSPGLTAITRASGHFRGGILSSFSNTKSLISMFGDALFNDDGLTVHKFGSANDVNGRPIKKCAGVKGRKSFGSLESGVNGRLFNMASVWQTTVFSSSYVNICFPMARRK</sequence>